<dbReference type="GO" id="GO:0007059">
    <property type="term" value="P:chromosome segregation"/>
    <property type="evidence" value="ECO:0007669"/>
    <property type="project" value="InterPro"/>
</dbReference>
<dbReference type="GO" id="GO:0034080">
    <property type="term" value="P:CENP-A containing chromatin assembly"/>
    <property type="evidence" value="ECO:0007669"/>
    <property type="project" value="InterPro"/>
</dbReference>
<dbReference type="OrthoDB" id="6585699at2759"/>
<evidence type="ECO:0000313" key="1">
    <source>
        <dbReference type="EMBL" id="KAF6057421.1"/>
    </source>
</evidence>
<dbReference type="AlphaFoldDB" id="A0A8X7NQS8"/>
<sequence>METTKSANTLPDTYIPHRSTHDLSTLLERLHINSLYQLCIHWTQSTTTQPFVPQDSIYTQQGLCNKLLKEIKSFRKNAQGKKGGVIRKIIYEYWTNGLNLLQLAQLDCQLIVDASEHFSWNYSTISDLEDKLCCPDIDPQHVTQNVAARLSKLYFTHVYILKHPQLPLHITRVQVFDLNQQEGLLDGEGPQVTSHKPFFFCLSSESSPYLLHSVKGNDILFNLIMQTIEECIHTHNHIPVKLDTPLDQKSIQSLETIYTLKGDSRLGRSLGIWTPYADGVVDLTPFGALDKHHMLQEKSHAKDADHTGDISQIVASLRFKGVVTDNHTSRKRQFEAIEDNTLLNTSESNPGSQFASRTPLQVAEFVIQEPINPGQSNSRSNIKLKFSGSDVFGGLHELSTAITDPNEMVINPTEIPSWLTGEDGATFGHVRNGEFNS</sequence>
<gene>
    <name evidence="1" type="ORF">FOB60_001976</name>
</gene>
<organism evidence="1 2">
    <name type="scientific">Candida parapsilosis</name>
    <name type="common">Yeast</name>
    <dbReference type="NCBI Taxonomy" id="5480"/>
    <lineage>
        <taxon>Eukaryota</taxon>
        <taxon>Fungi</taxon>
        <taxon>Dikarya</taxon>
        <taxon>Ascomycota</taxon>
        <taxon>Saccharomycotina</taxon>
        <taxon>Pichiomycetes</taxon>
        <taxon>Debaryomycetaceae</taxon>
        <taxon>Candida/Lodderomyces clade</taxon>
        <taxon>Candida</taxon>
    </lineage>
</organism>
<name>A0A8X7NQS8_CANPA</name>
<proteinExistence type="predicted"/>
<reference evidence="1" key="1">
    <citation type="submission" date="2020-03" db="EMBL/GenBank/DDBJ databases">
        <title>FDA dAtabase for Regulatory Grade micrObial Sequences (FDA-ARGOS): Supporting development and validation of Infectious Disease Dx tests.</title>
        <authorList>
            <person name="Campos J."/>
            <person name="Goldberg B."/>
            <person name="Tallon L."/>
            <person name="Sadzewicz L."/>
            <person name="Vavikolanu K."/>
            <person name="Mehta A."/>
            <person name="Aluvathingal J."/>
            <person name="Nadendla S."/>
            <person name="Nandy P."/>
            <person name="Geyer C."/>
            <person name="Yan Y."/>
            <person name="Sichtig H."/>
        </authorList>
    </citation>
    <scope>NUCLEOTIDE SEQUENCE [LARGE SCALE GENOMIC DNA]</scope>
    <source>
        <strain evidence="1">FDAARGOS_652</strain>
    </source>
</reference>
<dbReference type="EMBL" id="JABWAB010000003">
    <property type="protein sequence ID" value="KAF6057421.1"/>
    <property type="molecule type" value="Genomic_DNA"/>
</dbReference>
<dbReference type="InterPro" id="IPR007902">
    <property type="entry name" value="Chl4/mis15/CENP-N"/>
</dbReference>
<accession>A0A8X7NQS8</accession>
<dbReference type="Gene3D" id="3.10.20.720">
    <property type="match status" value="1"/>
</dbReference>
<dbReference type="Pfam" id="PF05238">
    <property type="entry name" value="CENP-N"/>
    <property type="match status" value="1"/>
</dbReference>
<evidence type="ECO:0000313" key="2">
    <source>
        <dbReference type="Proteomes" id="UP000590412"/>
    </source>
</evidence>
<protein>
    <submittedName>
        <fullName evidence="1">Kinetochore protein CHL4 like family protein</fullName>
    </submittedName>
</protein>
<comment type="caution">
    <text evidence="1">The sequence shown here is derived from an EMBL/GenBank/DDBJ whole genome shotgun (WGS) entry which is preliminary data.</text>
</comment>
<dbReference type="Proteomes" id="UP000590412">
    <property type="component" value="Unassembled WGS sequence"/>
</dbReference>